<reference evidence="3 4" key="1">
    <citation type="journal article" date="2011" name="J. Bacteriol.">
        <title>Complete genome sequence of the type strain Cupriavidus necator N-1.</title>
        <authorList>
            <person name="Poehlein A."/>
            <person name="Kusian B."/>
            <person name="Friedrich B."/>
            <person name="Daniel R."/>
            <person name="Bowien B."/>
        </authorList>
    </citation>
    <scope>NUCLEOTIDE SEQUENCE [LARGE SCALE GENOMIC DNA]</scope>
    <source>
        <strain evidence="4">ATCC 43291 / DSM 13513 / CCUG 52238 / LMG 8453 / N-1</strain>
        <plasmid evidence="3 4">pBB1</plasmid>
    </source>
</reference>
<dbReference type="Proteomes" id="UP000006798">
    <property type="component" value="Plasmid pBB1"/>
</dbReference>
<dbReference type="Gene3D" id="3.40.190.290">
    <property type="match status" value="1"/>
</dbReference>
<proteinExistence type="inferred from homology"/>
<name>F8GVR0_CUPNN</name>
<accession>F8GVR0</accession>
<geneLocation type="plasmid" evidence="3 4">
    <name>pBB1</name>
</geneLocation>
<evidence type="ECO:0000313" key="3">
    <source>
        <dbReference type="EMBL" id="AEI82680.1"/>
    </source>
</evidence>
<evidence type="ECO:0000259" key="2">
    <source>
        <dbReference type="Pfam" id="PF03466"/>
    </source>
</evidence>
<evidence type="ECO:0000256" key="1">
    <source>
        <dbReference type="ARBA" id="ARBA00009437"/>
    </source>
</evidence>
<protein>
    <submittedName>
        <fullName evidence="3">Transcriptional regulator LysR family</fullName>
    </submittedName>
</protein>
<dbReference type="PANTHER" id="PTHR30537">
    <property type="entry name" value="HTH-TYPE TRANSCRIPTIONAL REGULATOR"/>
    <property type="match status" value="1"/>
</dbReference>
<dbReference type="PANTHER" id="PTHR30537:SF5">
    <property type="entry name" value="HTH-TYPE TRANSCRIPTIONAL ACTIVATOR TTDR-RELATED"/>
    <property type="match status" value="1"/>
</dbReference>
<keyword evidence="3" id="KW-0614">Plasmid</keyword>
<dbReference type="InterPro" id="IPR058163">
    <property type="entry name" value="LysR-type_TF_proteobact-type"/>
</dbReference>
<dbReference type="Pfam" id="PF03466">
    <property type="entry name" value="LysR_substrate"/>
    <property type="match status" value="1"/>
</dbReference>
<dbReference type="SUPFAM" id="SSF53850">
    <property type="entry name" value="Periplasmic binding protein-like II"/>
    <property type="match status" value="1"/>
</dbReference>
<comment type="similarity">
    <text evidence="1">Belongs to the LysR transcriptional regulatory family.</text>
</comment>
<gene>
    <name evidence="3" type="ordered locus">CNE_BB1p12810</name>
</gene>
<dbReference type="KEGG" id="cnc:CNE_BB1p12810"/>
<dbReference type="EMBL" id="CP002879">
    <property type="protein sequence ID" value="AEI82680.1"/>
    <property type="molecule type" value="Genomic_DNA"/>
</dbReference>
<feature type="domain" description="LysR substrate-binding" evidence="2">
    <location>
        <begin position="13"/>
        <end position="117"/>
    </location>
</feature>
<dbReference type="AlphaFoldDB" id="F8GVR0"/>
<organism evidence="3 4">
    <name type="scientific">Cupriavidus necator (strain ATCC 43291 / DSM 13513 / CCUG 52238 / LMG 8453 / N-1)</name>
    <name type="common">Ralstonia eutropha</name>
    <dbReference type="NCBI Taxonomy" id="1042878"/>
    <lineage>
        <taxon>Bacteria</taxon>
        <taxon>Pseudomonadati</taxon>
        <taxon>Pseudomonadota</taxon>
        <taxon>Betaproteobacteria</taxon>
        <taxon>Burkholderiales</taxon>
        <taxon>Burkholderiaceae</taxon>
        <taxon>Cupriavidus</taxon>
    </lineage>
</organism>
<evidence type="ECO:0000313" key="4">
    <source>
        <dbReference type="Proteomes" id="UP000006798"/>
    </source>
</evidence>
<sequence length="173" mass="18955">MDEAEGVVAARSRSLSGTLRLVTPVMFGLHLLDLMVRFQQQFPDLVFDVLLSDDNVNIVEEGRNVAVVLLDLGLGSHLVSRPLISAALVLCASPDYVRAHPPLRQVGELSNHRCIASRLSGLEGKWTLLGPEGELTVLIRASLQCQWRRTGNPGGHCQYGMAMLSSYPELPRN</sequence>
<dbReference type="InterPro" id="IPR005119">
    <property type="entry name" value="LysR_subst-bd"/>
</dbReference>
<dbReference type="HOGENOM" id="CLU_1545058_0_0_4"/>